<accession>A0A392QQG8</accession>
<evidence type="ECO:0000313" key="3">
    <source>
        <dbReference type="Proteomes" id="UP000265520"/>
    </source>
</evidence>
<evidence type="ECO:0000313" key="2">
    <source>
        <dbReference type="EMBL" id="MCI25776.1"/>
    </source>
</evidence>
<name>A0A392QQG8_9FABA</name>
<proteinExistence type="predicted"/>
<feature type="non-terminal residue" evidence="2">
    <location>
        <position position="1"/>
    </location>
</feature>
<organism evidence="2 3">
    <name type="scientific">Trifolium medium</name>
    <dbReference type="NCBI Taxonomy" id="97028"/>
    <lineage>
        <taxon>Eukaryota</taxon>
        <taxon>Viridiplantae</taxon>
        <taxon>Streptophyta</taxon>
        <taxon>Embryophyta</taxon>
        <taxon>Tracheophyta</taxon>
        <taxon>Spermatophyta</taxon>
        <taxon>Magnoliopsida</taxon>
        <taxon>eudicotyledons</taxon>
        <taxon>Gunneridae</taxon>
        <taxon>Pentapetalae</taxon>
        <taxon>rosids</taxon>
        <taxon>fabids</taxon>
        <taxon>Fabales</taxon>
        <taxon>Fabaceae</taxon>
        <taxon>Papilionoideae</taxon>
        <taxon>50 kb inversion clade</taxon>
        <taxon>NPAAA clade</taxon>
        <taxon>Hologalegina</taxon>
        <taxon>IRL clade</taxon>
        <taxon>Trifolieae</taxon>
        <taxon>Trifolium</taxon>
    </lineage>
</organism>
<protein>
    <submittedName>
        <fullName evidence="2">Uncharacterized protein</fullName>
    </submittedName>
</protein>
<dbReference type="AlphaFoldDB" id="A0A392QQG8"/>
<evidence type="ECO:0000256" key="1">
    <source>
        <dbReference type="SAM" id="MobiDB-lite"/>
    </source>
</evidence>
<sequence length="25" mass="2305">TNIAETTGGAGMEGSSIPGNASLLG</sequence>
<dbReference type="EMBL" id="LXQA010149321">
    <property type="protein sequence ID" value="MCI25776.1"/>
    <property type="molecule type" value="Genomic_DNA"/>
</dbReference>
<dbReference type="Proteomes" id="UP000265520">
    <property type="component" value="Unassembled WGS sequence"/>
</dbReference>
<keyword evidence="3" id="KW-1185">Reference proteome</keyword>
<comment type="caution">
    <text evidence="2">The sequence shown here is derived from an EMBL/GenBank/DDBJ whole genome shotgun (WGS) entry which is preliminary data.</text>
</comment>
<feature type="region of interest" description="Disordered" evidence="1">
    <location>
        <begin position="1"/>
        <end position="25"/>
    </location>
</feature>
<reference evidence="2 3" key="1">
    <citation type="journal article" date="2018" name="Front. Plant Sci.">
        <title>Red Clover (Trifolium pratense) and Zigzag Clover (T. medium) - A Picture of Genomic Similarities and Differences.</title>
        <authorList>
            <person name="Dluhosova J."/>
            <person name="Istvanek J."/>
            <person name="Nedelnik J."/>
            <person name="Repkova J."/>
        </authorList>
    </citation>
    <scope>NUCLEOTIDE SEQUENCE [LARGE SCALE GENOMIC DNA]</scope>
    <source>
        <strain evidence="3">cv. 10/8</strain>
        <tissue evidence="2">Leaf</tissue>
    </source>
</reference>
<feature type="non-terminal residue" evidence="2">
    <location>
        <position position="25"/>
    </location>
</feature>